<name>A0ABC8TL17_9AQUA</name>
<dbReference type="EMBL" id="CAUOFW020005392">
    <property type="protein sequence ID" value="CAK9169914.1"/>
    <property type="molecule type" value="Genomic_DNA"/>
</dbReference>
<dbReference type="AlphaFoldDB" id="A0ABC8TL17"/>
<reference evidence="1 3" key="1">
    <citation type="submission" date="2024-02" db="EMBL/GenBank/DDBJ databases">
        <authorList>
            <person name="Vignale AGUSTIN F."/>
            <person name="Sosa J E."/>
            <person name="Modenutti C."/>
        </authorList>
    </citation>
    <scope>NUCLEOTIDE SEQUENCE [LARGE SCALE GENOMIC DNA]</scope>
</reference>
<comment type="caution">
    <text evidence="1">The sequence shown here is derived from an EMBL/GenBank/DDBJ whole genome shotgun (WGS) entry which is preliminary data.</text>
</comment>
<evidence type="ECO:0000313" key="3">
    <source>
        <dbReference type="Proteomes" id="UP001642360"/>
    </source>
</evidence>
<dbReference type="EMBL" id="CAUOFW020010135">
    <property type="protein sequence ID" value="CAK9187766.1"/>
    <property type="molecule type" value="Genomic_DNA"/>
</dbReference>
<protein>
    <submittedName>
        <fullName evidence="1">Uncharacterized protein</fullName>
    </submittedName>
</protein>
<evidence type="ECO:0000313" key="2">
    <source>
        <dbReference type="EMBL" id="CAK9187766.1"/>
    </source>
</evidence>
<gene>
    <name evidence="1" type="ORF">ILEXP_LOCUS39400</name>
    <name evidence="2" type="ORF">ILEXP_LOCUS58357</name>
</gene>
<evidence type="ECO:0000313" key="1">
    <source>
        <dbReference type="EMBL" id="CAK9169914.1"/>
    </source>
</evidence>
<accession>A0ABC8TL17</accession>
<dbReference type="Proteomes" id="UP001642360">
    <property type="component" value="Unassembled WGS sequence"/>
</dbReference>
<organism evidence="1 3">
    <name type="scientific">Ilex paraguariensis</name>
    <name type="common">yerba mate</name>
    <dbReference type="NCBI Taxonomy" id="185542"/>
    <lineage>
        <taxon>Eukaryota</taxon>
        <taxon>Viridiplantae</taxon>
        <taxon>Streptophyta</taxon>
        <taxon>Embryophyta</taxon>
        <taxon>Tracheophyta</taxon>
        <taxon>Spermatophyta</taxon>
        <taxon>Magnoliopsida</taxon>
        <taxon>eudicotyledons</taxon>
        <taxon>Gunneridae</taxon>
        <taxon>Pentapetalae</taxon>
        <taxon>asterids</taxon>
        <taxon>campanulids</taxon>
        <taxon>Aquifoliales</taxon>
        <taxon>Aquifoliaceae</taxon>
        <taxon>Ilex</taxon>
    </lineage>
</organism>
<proteinExistence type="predicted"/>
<sequence>LYFGLFVLDLYWASSTDFSWASFFEPNQVYTSTRTEFKKLSWPGGFVVPPEYFFIHKQRAMDEDKSFIWNNVADGDIIEVFPGWISSE</sequence>
<feature type="non-terminal residue" evidence="1">
    <location>
        <position position="1"/>
    </location>
</feature>
<keyword evidence="3" id="KW-1185">Reference proteome</keyword>